<dbReference type="GO" id="GO:0005739">
    <property type="term" value="C:mitochondrion"/>
    <property type="evidence" value="ECO:0007669"/>
    <property type="project" value="TreeGrafter"/>
</dbReference>
<dbReference type="AlphaFoldDB" id="A0A9Q0RIZ5"/>
<organism evidence="13 14">
    <name type="scientific">Blomia tropicalis</name>
    <name type="common">Mite</name>
    <dbReference type="NCBI Taxonomy" id="40697"/>
    <lineage>
        <taxon>Eukaryota</taxon>
        <taxon>Metazoa</taxon>
        <taxon>Ecdysozoa</taxon>
        <taxon>Arthropoda</taxon>
        <taxon>Chelicerata</taxon>
        <taxon>Arachnida</taxon>
        <taxon>Acari</taxon>
        <taxon>Acariformes</taxon>
        <taxon>Sarcoptiformes</taxon>
        <taxon>Astigmata</taxon>
        <taxon>Glycyphagoidea</taxon>
        <taxon>Echimyopodidae</taxon>
        <taxon>Blomia</taxon>
    </lineage>
</organism>
<evidence type="ECO:0000256" key="10">
    <source>
        <dbReference type="PROSITE-ProRule" id="PRU10141"/>
    </source>
</evidence>
<dbReference type="Gene3D" id="3.30.200.20">
    <property type="entry name" value="Phosphorylase Kinase, domain 1"/>
    <property type="match status" value="1"/>
</dbReference>
<evidence type="ECO:0000256" key="1">
    <source>
        <dbReference type="ARBA" id="ARBA00004739"/>
    </source>
</evidence>
<protein>
    <recommendedName>
        <fullName evidence="8">Proline dehydrogenase 1, mitochondrial</fullName>
        <ecNumber evidence="3">1.5.5.2</ecNumber>
    </recommendedName>
    <alternativeName>
        <fullName evidence="9">Proline oxidase</fullName>
    </alternativeName>
</protein>
<sequence>MSGSKGSKSKSSKSGSKNSGSPKVSSKAVSNQTKKSASKKSTSNASDAHRFVLKGKAPPKGGDSMLSPSGMLPDQMTTIYTVPNQNFKTEKDVVDYNGYQILDQIGKGGFAVVFKAKDKQGNLCACKTVKIANEDSVIEMKNELFIMEMVDNPFAVKLYMHFLVNQTLFIFMQLADAGSFGKLLEKGGVLGEKDAKFYFAQMCCGTLHMHEKNIAHRDIKPANFLMAEHPSGKKVVLISDYGLSRVVHKDGSKPVLYTTQCGTPAYMAPEILSGDPYNCYLVDVWSLGCTLYAMLNLMTPFNVDQDDYGVKDMLDGKWEFTEDMKEPASDGLSSIMKGMLDPDPSKRLTMKKTTEHDWLATDYKSVVKMEPTSTKKIIRNKHTRNHDKIIKLSRAILGPSLFRKLMESTFYGQFVAGEDAVKIKPVLNHLRSFGVKSILDYSAEEDMTESEGKPKAVARTYFYRNEANCEKNMEIFLKSIDAVAGVTNCTGLGAIKMTALGRPELLLHVSDVIAECRRYFREITGKHQMVFGHVSPEEFAMSLETKVKSADKAQIEKFIKQMDFDKLGLMNLFSWNGLIEMKTLVNDLFLLPNLNTGKMEKIGKKLQFSHDEEEMFRNMMRRLHTVARHAKERDVRVLVDAEQTYFQHAINRLTMELMRKYNKEKAIIFNTYQCYLKDSHNMCQIDASLAERQGFYFGAKLVRGAYMDQERLRAKEMGYDDPINPDYEATSDMYRKNLNFFMNQMIKDGIENNRYSIMVCSHNADTVRHTIRKMDELGIKPEHRAVCFGQLYGMSDHISFNLGQSGYSIYKYVPYGPIDEVMPYLSRRAQENHGFVASSKGERILMLKEILRRFITFQWFYKPVGRYTPS</sequence>
<dbReference type="PANTHER" id="PTHR13914">
    <property type="entry name" value="PROLINE OXIDASE"/>
    <property type="match status" value="1"/>
</dbReference>
<proteinExistence type="inferred from homology"/>
<gene>
    <name evidence="13" type="ORF">RDWZM_007313</name>
</gene>
<dbReference type="InterPro" id="IPR029041">
    <property type="entry name" value="FAD-linked_oxidoreductase-like"/>
</dbReference>
<feature type="domain" description="Protein kinase" evidence="12">
    <location>
        <begin position="99"/>
        <end position="359"/>
    </location>
</feature>
<dbReference type="PANTHER" id="PTHR13914:SF0">
    <property type="entry name" value="PROLINE DEHYDROGENASE 1, MITOCHONDRIAL"/>
    <property type="match status" value="1"/>
</dbReference>
<dbReference type="Gene3D" id="3.20.20.220">
    <property type="match status" value="2"/>
</dbReference>
<evidence type="ECO:0000256" key="6">
    <source>
        <dbReference type="ARBA" id="ARBA00023002"/>
    </source>
</evidence>
<dbReference type="InterPro" id="IPR008271">
    <property type="entry name" value="Ser/Thr_kinase_AS"/>
</dbReference>
<dbReference type="InterPro" id="IPR011009">
    <property type="entry name" value="Kinase-like_dom_sf"/>
</dbReference>
<evidence type="ECO:0000256" key="8">
    <source>
        <dbReference type="ARBA" id="ARBA00041059"/>
    </source>
</evidence>
<evidence type="ECO:0000256" key="9">
    <source>
        <dbReference type="ARBA" id="ARBA00041725"/>
    </source>
</evidence>
<dbReference type="GO" id="GO:0004657">
    <property type="term" value="F:proline dehydrogenase activity"/>
    <property type="evidence" value="ECO:0007669"/>
    <property type="project" value="UniProtKB-EC"/>
</dbReference>
<evidence type="ECO:0000256" key="5">
    <source>
        <dbReference type="ARBA" id="ARBA00022840"/>
    </source>
</evidence>
<dbReference type="EC" id="1.5.5.2" evidence="3"/>
<comment type="pathway">
    <text evidence="1">Amino-acid degradation; L-proline degradation into L-glutamate; L-glutamate from L-proline: step 1/2.</text>
</comment>
<dbReference type="PROSITE" id="PS50011">
    <property type="entry name" value="PROTEIN_KINASE_DOM"/>
    <property type="match status" value="1"/>
</dbReference>
<dbReference type="GO" id="GO:0005524">
    <property type="term" value="F:ATP binding"/>
    <property type="evidence" value="ECO:0007669"/>
    <property type="project" value="UniProtKB-UniRule"/>
</dbReference>
<keyword evidence="5 10" id="KW-0067">ATP-binding</keyword>
<dbReference type="Gene3D" id="1.10.510.10">
    <property type="entry name" value="Transferase(Phosphotransferase) domain 1"/>
    <property type="match status" value="1"/>
</dbReference>
<dbReference type="InterPro" id="IPR017441">
    <property type="entry name" value="Protein_kinase_ATP_BS"/>
</dbReference>
<evidence type="ECO:0000256" key="2">
    <source>
        <dbReference type="ARBA" id="ARBA00005869"/>
    </source>
</evidence>
<keyword evidence="6" id="KW-0560">Oxidoreductase</keyword>
<dbReference type="GO" id="GO:0071949">
    <property type="term" value="F:FAD binding"/>
    <property type="evidence" value="ECO:0007669"/>
    <property type="project" value="TreeGrafter"/>
</dbReference>
<comment type="similarity">
    <text evidence="2">Belongs to the proline oxidase family.</text>
</comment>
<keyword evidence="7" id="KW-0642">Proline metabolism</keyword>
<dbReference type="InterPro" id="IPR002872">
    <property type="entry name" value="Proline_DH_dom"/>
</dbReference>
<dbReference type="InterPro" id="IPR000719">
    <property type="entry name" value="Prot_kinase_dom"/>
</dbReference>
<dbReference type="GO" id="GO:0010133">
    <property type="term" value="P:L-proline catabolic process to L-glutamate"/>
    <property type="evidence" value="ECO:0007669"/>
    <property type="project" value="TreeGrafter"/>
</dbReference>
<dbReference type="SUPFAM" id="SSF56112">
    <property type="entry name" value="Protein kinase-like (PK-like)"/>
    <property type="match status" value="1"/>
</dbReference>
<dbReference type="PROSITE" id="PS00108">
    <property type="entry name" value="PROTEIN_KINASE_ST"/>
    <property type="match status" value="1"/>
</dbReference>
<dbReference type="Proteomes" id="UP001142055">
    <property type="component" value="Chromosome 3"/>
</dbReference>
<comment type="caution">
    <text evidence="13">The sequence shown here is derived from an EMBL/GenBank/DDBJ whole genome shotgun (WGS) entry which is preliminary data.</text>
</comment>
<evidence type="ECO:0000256" key="11">
    <source>
        <dbReference type="SAM" id="MobiDB-lite"/>
    </source>
</evidence>
<evidence type="ECO:0000313" key="13">
    <source>
        <dbReference type="EMBL" id="KAJ6216156.1"/>
    </source>
</evidence>
<evidence type="ECO:0000259" key="12">
    <source>
        <dbReference type="PROSITE" id="PS50011"/>
    </source>
</evidence>
<dbReference type="SMART" id="SM00220">
    <property type="entry name" value="S_TKc"/>
    <property type="match status" value="1"/>
</dbReference>
<dbReference type="PROSITE" id="PS00107">
    <property type="entry name" value="PROTEIN_KINASE_ATP"/>
    <property type="match status" value="1"/>
</dbReference>
<dbReference type="InterPro" id="IPR015659">
    <property type="entry name" value="Proline_oxidase"/>
</dbReference>
<evidence type="ECO:0000313" key="14">
    <source>
        <dbReference type="Proteomes" id="UP001142055"/>
    </source>
</evidence>
<dbReference type="EMBL" id="JAPWDV010000003">
    <property type="protein sequence ID" value="KAJ6216156.1"/>
    <property type="molecule type" value="Genomic_DNA"/>
</dbReference>
<feature type="binding site" evidence="10">
    <location>
        <position position="127"/>
    </location>
    <ligand>
        <name>ATP</name>
        <dbReference type="ChEBI" id="CHEBI:30616"/>
    </ligand>
</feature>
<accession>A0A9Q0RIZ5</accession>
<dbReference type="SUPFAM" id="SSF51730">
    <property type="entry name" value="FAD-linked oxidoreductase"/>
    <property type="match status" value="1"/>
</dbReference>
<dbReference type="GO" id="GO:0004672">
    <property type="term" value="F:protein kinase activity"/>
    <property type="evidence" value="ECO:0007669"/>
    <property type="project" value="InterPro"/>
</dbReference>
<keyword evidence="4 10" id="KW-0547">Nucleotide-binding</keyword>
<dbReference type="Pfam" id="PF00069">
    <property type="entry name" value="Pkinase"/>
    <property type="match status" value="1"/>
</dbReference>
<name>A0A9Q0RIZ5_BLOTA</name>
<keyword evidence="14" id="KW-1185">Reference proteome</keyword>
<evidence type="ECO:0000256" key="7">
    <source>
        <dbReference type="ARBA" id="ARBA00023062"/>
    </source>
</evidence>
<evidence type="ECO:0000256" key="3">
    <source>
        <dbReference type="ARBA" id="ARBA00012695"/>
    </source>
</evidence>
<evidence type="ECO:0000256" key="4">
    <source>
        <dbReference type="ARBA" id="ARBA00022741"/>
    </source>
</evidence>
<reference evidence="13" key="1">
    <citation type="submission" date="2022-12" db="EMBL/GenBank/DDBJ databases">
        <title>Genome assemblies of Blomia tropicalis.</title>
        <authorList>
            <person name="Cui Y."/>
        </authorList>
    </citation>
    <scope>NUCLEOTIDE SEQUENCE</scope>
    <source>
        <tissue evidence="13">Adult mites</tissue>
    </source>
</reference>
<feature type="compositionally biased region" description="Low complexity" evidence="11">
    <location>
        <begin position="12"/>
        <end position="46"/>
    </location>
</feature>
<dbReference type="Pfam" id="PF01619">
    <property type="entry name" value="Pro_dh"/>
    <property type="match status" value="1"/>
</dbReference>
<feature type="region of interest" description="Disordered" evidence="11">
    <location>
        <begin position="1"/>
        <end position="68"/>
    </location>
</feature>